<evidence type="ECO:0000313" key="3">
    <source>
        <dbReference type="Proteomes" id="UP000004508"/>
    </source>
</evidence>
<evidence type="ECO:0000256" key="1">
    <source>
        <dbReference type="SAM" id="MobiDB-lite"/>
    </source>
</evidence>
<dbReference type="Proteomes" id="UP000004508">
    <property type="component" value="Unassembled WGS sequence"/>
</dbReference>
<dbReference type="STRING" id="485913.Krac_10688"/>
<dbReference type="InParanoid" id="D6TI93"/>
<dbReference type="EMBL" id="ADVG01000001">
    <property type="protein sequence ID" value="EFH89150.1"/>
    <property type="molecule type" value="Genomic_DNA"/>
</dbReference>
<accession>D6TI93</accession>
<evidence type="ECO:0000313" key="2">
    <source>
        <dbReference type="EMBL" id="EFH89150.1"/>
    </source>
</evidence>
<comment type="caution">
    <text evidence="2">The sequence shown here is derived from an EMBL/GenBank/DDBJ whole genome shotgun (WGS) entry which is preliminary data.</text>
</comment>
<gene>
    <name evidence="2" type="ORF">Krac_10688</name>
</gene>
<proteinExistence type="predicted"/>
<protein>
    <submittedName>
        <fullName evidence="2">Uncharacterized protein</fullName>
    </submittedName>
</protein>
<keyword evidence="3" id="KW-1185">Reference proteome</keyword>
<dbReference type="AlphaFoldDB" id="D6TI93"/>
<reference evidence="2 3" key="1">
    <citation type="journal article" date="2011" name="Stand. Genomic Sci.">
        <title>Non-contiguous finished genome sequence and contextual data of the filamentous soil bacterium Ktedonobacter racemifer type strain (SOSP1-21).</title>
        <authorList>
            <person name="Chang Y.J."/>
            <person name="Land M."/>
            <person name="Hauser L."/>
            <person name="Chertkov O."/>
            <person name="Del Rio T.G."/>
            <person name="Nolan M."/>
            <person name="Copeland A."/>
            <person name="Tice H."/>
            <person name="Cheng J.F."/>
            <person name="Lucas S."/>
            <person name="Han C."/>
            <person name="Goodwin L."/>
            <person name="Pitluck S."/>
            <person name="Ivanova N."/>
            <person name="Ovchinikova G."/>
            <person name="Pati A."/>
            <person name="Chen A."/>
            <person name="Palaniappan K."/>
            <person name="Mavromatis K."/>
            <person name="Liolios K."/>
            <person name="Brettin T."/>
            <person name="Fiebig A."/>
            <person name="Rohde M."/>
            <person name="Abt B."/>
            <person name="Goker M."/>
            <person name="Detter J.C."/>
            <person name="Woyke T."/>
            <person name="Bristow J."/>
            <person name="Eisen J.A."/>
            <person name="Markowitz V."/>
            <person name="Hugenholtz P."/>
            <person name="Kyrpides N.C."/>
            <person name="Klenk H.P."/>
            <person name="Lapidus A."/>
        </authorList>
    </citation>
    <scope>NUCLEOTIDE SEQUENCE [LARGE SCALE GENOMIC DNA]</scope>
    <source>
        <strain evidence="3">DSM 44963</strain>
    </source>
</reference>
<feature type="region of interest" description="Disordered" evidence="1">
    <location>
        <begin position="1"/>
        <end position="36"/>
    </location>
</feature>
<sequence length="36" mass="3683">MEAVGLESESIEVAGPETDGPGGPNTQQDGNFDGNY</sequence>
<organism evidence="2 3">
    <name type="scientific">Ktedonobacter racemifer DSM 44963</name>
    <dbReference type="NCBI Taxonomy" id="485913"/>
    <lineage>
        <taxon>Bacteria</taxon>
        <taxon>Bacillati</taxon>
        <taxon>Chloroflexota</taxon>
        <taxon>Ktedonobacteria</taxon>
        <taxon>Ktedonobacterales</taxon>
        <taxon>Ktedonobacteraceae</taxon>
        <taxon>Ktedonobacter</taxon>
    </lineage>
</organism>
<name>D6TI93_KTERA</name>